<reference evidence="1" key="1">
    <citation type="submission" date="2014-11" db="EMBL/GenBank/DDBJ databases">
        <authorList>
            <person name="Amaro Gonzalez C."/>
        </authorList>
    </citation>
    <scope>NUCLEOTIDE SEQUENCE</scope>
</reference>
<organism evidence="1">
    <name type="scientific">Anguilla anguilla</name>
    <name type="common">European freshwater eel</name>
    <name type="synonym">Muraena anguilla</name>
    <dbReference type="NCBI Taxonomy" id="7936"/>
    <lineage>
        <taxon>Eukaryota</taxon>
        <taxon>Metazoa</taxon>
        <taxon>Chordata</taxon>
        <taxon>Craniata</taxon>
        <taxon>Vertebrata</taxon>
        <taxon>Euteleostomi</taxon>
        <taxon>Actinopterygii</taxon>
        <taxon>Neopterygii</taxon>
        <taxon>Teleostei</taxon>
        <taxon>Anguilliformes</taxon>
        <taxon>Anguillidae</taxon>
        <taxon>Anguilla</taxon>
    </lineage>
</organism>
<protein>
    <submittedName>
        <fullName evidence="1">Uncharacterized protein</fullName>
    </submittedName>
</protein>
<proteinExistence type="predicted"/>
<reference evidence="1" key="2">
    <citation type="journal article" date="2015" name="Fish Shellfish Immunol.">
        <title>Early steps in the European eel (Anguilla anguilla)-Vibrio vulnificus interaction in the gills: Role of the RtxA13 toxin.</title>
        <authorList>
            <person name="Callol A."/>
            <person name="Pajuelo D."/>
            <person name="Ebbesson L."/>
            <person name="Teles M."/>
            <person name="MacKenzie S."/>
            <person name="Amaro C."/>
        </authorList>
    </citation>
    <scope>NUCLEOTIDE SEQUENCE</scope>
</reference>
<dbReference type="AlphaFoldDB" id="A0A0E9XR87"/>
<name>A0A0E9XR87_ANGAN</name>
<dbReference type="EMBL" id="GBXM01003345">
    <property type="protein sequence ID" value="JAI05233.1"/>
    <property type="molecule type" value="Transcribed_RNA"/>
</dbReference>
<sequence>MTEIIRVNAADYMHLLHLQETDTEVLRRLTCSVKGMIKDRVYLDPFAVRQWFAENSGLIAQFHQTEKGVKEMLKHLKPQKRSLLRDFVNDLAKAVEKTGATINYVKTFRRKRTSLK</sequence>
<evidence type="ECO:0000313" key="1">
    <source>
        <dbReference type="EMBL" id="JAI05233.1"/>
    </source>
</evidence>
<accession>A0A0E9XR87</accession>